<comment type="caution">
    <text evidence="1">The sequence shown here is derived from an EMBL/GenBank/DDBJ whole genome shotgun (WGS) entry which is preliminary data.</text>
</comment>
<organism evidence="1 2">
    <name type="scientific">Arundinibacter roseus</name>
    <dbReference type="NCBI Taxonomy" id="2070510"/>
    <lineage>
        <taxon>Bacteria</taxon>
        <taxon>Pseudomonadati</taxon>
        <taxon>Bacteroidota</taxon>
        <taxon>Cytophagia</taxon>
        <taxon>Cytophagales</taxon>
        <taxon>Spirosomataceae</taxon>
        <taxon>Arundinibacter</taxon>
    </lineage>
</organism>
<evidence type="ECO:0000313" key="1">
    <source>
        <dbReference type="EMBL" id="TDB67385.1"/>
    </source>
</evidence>
<name>A0A4V2XAF4_9BACT</name>
<accession>A0A4V2XAF4</accession>
<evidence type="ECO:0000313" key="2">
    <source>
        <dbReference type="Proteomes" id="UP000295706"/>
    </source>
</evidence>
<dbReference type="Proteomes" id="UP000295706">
    <property type="component" value="Unassembled WGS sequence"/>
</dbReference>
<sequence length="200" mass="23356">MAEKEVSTFCPANRQEWREWLQKNHSVEKSIWLIYYKKTSKTPSLTWSEAVDEALCFGWIDSLARPLDNERYQQLFSPRKPKSVWSKINKEKIKKLIETGLMTQAGLNVIEIAKQNGSWTILDEVEELVIPNDLTLALAQNTNAQNYFQNLSRSDKRNLLQWVTLAKRAETRQKRIDEIVDCTSRNEKPGILLWKKKSES</sequence>
<protein>
    <recommendedName>
        <fullName evidence="3">Bacteriocin-protection protein</fullName>
    </recommendedName>
</protein>
<reference evidence="1 2" key="1">
    <citation type="submission" date="2019-02" db="EMBL/GenBank/DDBJ databases">
        <title>Arundinibacter roseus gen. nov., sp. nov., a new member of the family Cytophagaceae.</title>
        <authorList>
            <person name="Szuroczki S."/>
            <person name="Khayer B."/>
            <person name="Sproer C."/>
            <person name="Toumi M."/>
            <person name="Szabo A."/>
            <person name="Felfoldi T."/>
            <person name="Schumann P."/>
            <person name="Toth E."/>
        </authorList>
    </citation>
    <scope>NUCLEOTIDE SEQUENCE [LARGE SCALE GENOMIC DNA]</scope>
    <source>
        <strain evidence="1 2">DMA-k-7a</strain>
    </source>
</reference>
<dbReference type="AlphaFoldDB" id="A0A4V2XAF4"/>
<dbReference type="EMBL" id="SMJU01000003">
    <property type="protein sequence ID" value="TDB67385.1"/>
    <property type="molecule type" value="Genomic_DNA"/>
</dbReference>
<keyword evidence="2" id="KW-1185">Reference proteome</keyword>
<evidence type="ECO:0008006" key="3">
    <source>
        <dbReference type="Google" id="ProtNLM"/>
    </source>
</evidence>
<dbReference type="OrthoDB" id="9796999at2"/>
<dbReference type="Pfam" id="PF13376">
    <property type="entry name" value="OmdA"/>
    <property type="match status" value="1"/>
</dbReference>
<proteinExistence type="predicted"/>
<dbReference type="RefSeq" id="WP_132115314.1">
    <property type="nucleotide sequence ID" value="NZ_SMJU01000003.1"/>
</dbReference>
<gene>
    <name evidence="1" type="ORF">EZE20_05400</name>
</gene>